<feature type="non-terminal residue" evidence="1">
    <location>
        <position position="1"/>
    </location>
</feature>
<reference evidence="1" key="1">
    <citation type="submission" date="2023-06" db="EMBL/GenBank/DDBJ databases">
        <title>Black Yeasts Isolated from many extreme environments.</title>
        <authorList>
            <person name="Coleine C."/>
            <person name="Stajich J.E."/>
            <person name="Selbmann L."/>
        </authorList>
    </citation>
    <scope>NUCLEOTIDE SEQUENCE</scope>
    <source>
        <strain evidence="1">CCFEE 5200</strain>
    </source>
</reference>
<evidence type="ECO:0000313" key="1">
    <source>
        <dbReference type="EMBL" id="KAK0950372.1"/>
    </source>
</evidence>
<keyword evidence="2" id="KW-1185">Reference proteome</keyword>
<dbReference type="SUPFAM" id="SSF52540">
    <property type="entry name" value="P-loop containing nucleoside triphosphate hydrolases"/>
    <property type="match status" value="1"/>
</dbReference>
<organism evidence="1 2">
    <name type="scientific">Friedmanniomyces endolithicus</name>
    <dbReference type="NCBI Taxonomy" id="329885"/>
    <lineage>
        <taxon>Eukaryota</taxon>
        <taxon>Fungi</taxon>
        <taxon>Dikarya</taxon>
        <taxon>Ascomycota</taxon>
        <taxon>Pezizomycotina</taxon>
        <taxon>Dothideomycetes</taxon>
        <taxon>Dothideomycetidae</taxon>
        <taxon>Mycosphaerellales</taxon>
        <taxon>Teratosphaeriaceae</taxon>
        <taxon>Friedmanniomyces</taxon>
    </lineage>
</organism>
<protein>
    <submittedName>
        <fullName evidence="1">Uncharacterized protein</fullName>
    </submittedName>
</protein>
<dbReference type="PANTHER" id="PTHR36978">
    <property type="entry name" value="P-LOOP CONTAINING NUCLEOTIDE TRIPHOSPHATE HYDROLASE"/>
    <property type="match status" value="1"/>
</dbReference>
<gene>
    <name evidence="1" type="ORF">LTR91_025718</name>
</gene>
<dbReference type="Proteomes" id="UP001175353">
    <property type="component" value="Unassembled WGS sequence"/>
</dbReference>
<dbReference type="InterPro" id="IPR027417">
    <property type="entry name" value="P-loop_NTPase"/>
</dbReference>
<sequence>PKITLTTEKTAVRKDTSDLRALSSIKFTPVQNEHLLSHRNVTLLASSSRQRETTAQKGRIIRSSAATMATQADFDRIDNYARISTTTKTSTRRKCNRVVPMEIFCPCYSRAGTLSMRKALDILEFPKPYHFSSFYDNLQNCDMWLQLAKAKFEGKGTYGKEDIDKLLGHCGAVTDMPRHLFTEETIEWYPEAKVVLVELNIDSWCRPWSAFLTDAMSPAFPIPTKLDPSFLGRIAGVGIAGVDKQIGGGNTVAAAKARLKEMYRKHYAFVRSVTPKERLLEYSLADGWGPLCELLSKPMPTVPFPHENETARDKKGF</sequence>
<dbReference type="PANTHER" id="PTHR36978:SF4">
    <property type="entry name" value="P-LOOP CONTAINING NUCLEOSIDE TRIPHOSPHATE HYDROLASE PROTEIN"/>
    <property type="match status" value="1"/>
</dbReference>
<dbReference type="EMBL" id="JAUJLE010000850">
    <property type="protein sequence ID" value="KAK0950372.1"/>
    <property type="molecule type" value="Genomic_DNA"/>
</dbReference>
<dbReference type="Pfam" id="PF17784">
    <property type="entry name" value="Sulfotransfer_4"/>
    <property type="match status" value="1"/>
</dbReference>
<comment type="caution">
    <text evidence="1">The sequence shown here is derived from an EMBL/GenBank/DDBJ whole genome shotgun (WGS) entry which is preliminary data.</text>
</comment>
<name>A0AAN6GYK7_9PEZI</name>
<dbReference type="AlphaFoldDB" id="A0AAN6GYK7"/>
<proteinExistence type="predicted"/>
<dbReference type="Gene3D" id="3.40.50.300">
    <property type="entry name" value="P-loop containing nucleotide triphosphate hydrolases"/>
    <property type="match status" value="1"/>
</dbReference>
<accession>A0AAN6GYK7</accession>
<evidence type="ECO:0000313" key="2">
    <source>
        <dbReference type="Proteomes" id="UP001175353"/>
    </source>
</evidence>
<dbReference type="InterPro" id="IPR040632">
    <property type="entry name" value="Sulfotransfer_4"/>
</dbReference>